<evidence type="ECO:0000256" key="3">
    <source>
        <dbReference type="ARBA" id="ARBA00012608"/>
    </source>
</evidence>
<name>A0ABP7RZB1_9BACT</name>
<dbReference type="NCBIfam" id="TIGR01350">
    <property type="entry name" value="lipoamide_DH"/>
    <property type="match status" value="1"/>
</dbReference>
<feature type="domain" description="FAD/NAD(P)-binding" evidence="15">
    <location>
        <begin position="5"/>
        <end position="325"/>
    </location>
</feature>
<keyword evidence="10" id="KW-1015">Disulfide bond</keyword>
<comment type="catalytic activity">
    <reaction evidence="12 13">
        <text>N(6)-[(R)-dihydrolipoyl]-L-lysyl-[protein] + NAD(+) = N(6)-[(R)-lipoyl]-L-lysyl-[protein] + NADH + H(+)</text>
        <dbReference type="Rhea" id="RHEA:15045"/>
        <dbReference type="Rhea" id="RHEA-COMP:10474"/>
        <dbReference type="Rhea" id="RHEA-COMP:10475"/>
        <dbReference type="ChEBI" id="CHEBI:15378"/>
        <dbReference type="ChEBI" id="CHEBI:57540"/>
        <dbReference type="ChEBI" id="CHEBI:57945"/>
        <dbReference type="ChEBI" id="CHEBI:83099"/>
        <dbReference type="ChEBI" id="CHEBI:83100"/>
        <dbReference type="EC" id="1.8.1.4"/>
    </reaction>
</comment>
<dbReference type="InterPro" id="IPR016156">
    <property type="entry name" value="FAD/NAD-linked_Rdtase_dimer_sf"/>
</dbReference>
<comment type="cofactor">
    <cofactor evidence="13">
        <name>FAD</name>
        <dbReference type="ChEBI" id="CHEBI:57692"/>
    </cofactor>
    <text evidence="13">Binds 1 FAD per subunit.</text>
</comment>
<dbReference type="InterPro" id="IPR050151">
    <property type="entry name" value="Class-I_Pyr_Nuc-Dis_Oxidored"/>
</dbReference>
<dbReference type="InterPro" id="IPR012999">
    <property type="entry name" value="Pyr_OxRdtase_I_AS"/>
</dbReference>
<dbReference type="PANTHER" id="PTHR22912:SF217">
    <property type="entry name" value="DIHYDROLIPOYL DEHYDROGENASE"/>
    <property type="match status" value="1"/>
</dbReference>
<keyword evidence="5" id="KW-0963">Cytoplasm</keyword>
<organism evidence="16 17">
    <name type="scientific">Hymenobacter fastidiosus</name>
    <dbReference type="NCBI Taxonomy" id="486264"/>
    <lineage>
        <taxon>Bacteria</taxon>
        <taxon>Pseudomonadati</taxon>
        <taxon>Bacteroidota</taxon>
        <taxon>Cytophagia</taxon>
        <taxon>Cytophagales</taxon>
        <taxon>Hymenobacteraceae</taxon>
        <taxon>Hymenobacter</taxon>
    </lineage>
</organism>
<dbReference type="InterPro" id="IPR036188">
    <property type="entry name" value="FAD/NAD-bd_sf"/>
</dbReference>
<evidence type="ECO:0000259" key="15">
    <source>
        <dbReference type="Pfam" id="PF07992"/>
    </source>
</evidence>
<evidence type="ECO:0000256" key="4">
    <source>
        <dbReference type="ARBA" id="ARBA00016961"/>
    </source>
</evidence>
<dbReference type="PRINTS" id="PR00368">
    <property type="entry name" value="FADPNR"/>
</dbReference>
<keyword evidence="7 13" id="KW-0274">FAD</keyword>
<dbReference type="Pfam" id="PF02852">
    <property type="entry name" value="Pyr_redox_dim"/>
    <property type="match status" value="1"/>
</dbReference>
<keyword evidence="11 13" id="KW-0676">Redox-active center</keyword>
<protein>
    <recommendedName>
        <fullName evidence="4 13">Dihydrolipoyl dehydrogenase</fullName>
        <ecNumber evidence="3 13">1.8.1.4</ecNumber>
    </recommendedName>
</protein>
<dbReference type="Gene3D" id="3.50.50.60">
    <property type="entry name" value="FAD/NAD(P)-binding domain"/>
    <property type="match status" value="2"/>
</dbReference>
<evidence type="ECO:0000256" key="8">
    <source>
        <dbReference type="ARBA" id="ARBA00023002"/>
    </source>
</evidence>
<dbReference type="Proteomes" id="UP001500567">
    <property type="component" value="Unassembled WGS sequence"/>
</dbReference>
<evidence type="ECO:0000256" key="9">
    <source>
        <dbReference type="ARBA" id="ARBA00023027"/>
    </source>
</evidence>
<dbReference type="InterPro" id="IPR023753">
    <property type="entry name" value="FAD/NAD-binding_dom"/>
</dbReference>
<dbReference type="SUPFAM" id="SSF55424">
    <property type="entry name" value="FAD/NAD-linked reductases, dimerisation (C-terminal) domain"/>
    <property type="match status" value="1"/>
</dbReference>
<keyword evidence="9 13" id="KW-0520">NAD</keyword>
<dbReference type="InterPro" id="IPR006258">
    <property type="entry name" value="Lipoamide_DH"/>
</dbReference>
<evidence type="ECO:0000256" key="11">
    <source>
        <dbReference type="ARBA" id="ARBA00023284"/>
    </source>
</evidence>
<sequence>MASQFDLVVIGSGPGGYVAAIRASQLGLKVGVVERESLGGICLNWGCIPTKALLKSAQVYEYLQHAQDYGLKAGELSFDFTAVVKRSRGVADGMSKGINFLFKKNKIETVLGTGKLLAPGQVEVTRADGTKETVEAKHIILATGTRSRELPNLPIDDVKIIGYRKAMTMESLPKRMVIVGSGAIGVEFAYFYRTMGTEVTIVEFLPRIVPVEDEEVSRQMEKSFRKIGINILTSAEVTSVDTAGDGCKVTVKTAKGDQQIDCDVVLSAVGVTPNLENLGLEELGIKVEKGRLVVDDFYQTNVPGIYAIGDIVPGPALAHVASAEGIICVEQITGHHPEPLNYQNIPGCTYAQPEIASVGLTEAEAKKQGYDVLVGKFPFSASGKASAAGTKDGFVKVIFDKKYGEWLGAHMIGANVTEMIAEVVVARKLETTGHEIIKSVHPHPTMSEAIMEAAAAAYGEVIHL</sequence>
<feature type="domain" description="Pyridine nucleotide-disulphide oxidoreductase dimerisation" evidence="14">
    <location>
        <begin position="345"/>
        <end position="454"/>
    </location>
</feature>
<evidence type="ECO:0000259" key="14">
    <source>
        <dbReference type="Pfam" id="PF02852"/>
    </source>
</evidence>
<comment type="similarity">
    <text evidence="2 13">Belongs to the class-I pyridine nucleotide-disulfide oxidoreductase family.</text>
</comment>
<comment type="miscellaneous">
    <text evidence="13">The active site is a redox-active disulfide bond.</text>
</comment>
<evidence type="ECO:0000313" key="17">
    <source>
        <dbReference type="Proteomes" id="UP001500567"/>
    </source>
</evidence>
<keyword evidence="8 13" id="KW-0560">Oxidoreductase</keyword>
<evidence type="ECO:0000256" key="6">
    <source>
        <dbReference type="ARBA" id="ARBA00022630"/>
    </source>
</evidence>
<evidence type="ECO:0000256" key="12">
    <source>
        <dbReference type="ARBA" id="ARBA00049187"/>
    </source>
</evidence>
<dbReference type="EMBL" id="BAABDJ010000009">
    <property type="protein sequence ID" value="GAA4004362.1"/>
    <property type="molecule type" value="Genomic_DNA"/>
</dbReference>
<keyword evidence="6 13" id="KW-0285">Flavoprotein</keyword>
<dbReference type="PROSITE" id="PS00076">
    <property type="entry name" value="PYRIDINE_REDOX_1"/>
    <property type="match status" value="1"/>
</dbReference>
<dbReference type="EC" id="1.8.1.4" evidence="3 13"/>
<evidence type="ECO:0000256" key="1">
    <source>
        <dbReference type="ARBA" id="ARBA00004496"/>
    </source>
</evidence>
<proteinExistence type="inferred from homology"/>
<dbReference type="RefSeq" id="WP_345072100.1">
    <property type="nucleotide sequence ID" value="NZ_BAABDJ010000009.1"/>
</dbReference>
<reference evidence="17" key="1">
    <citation type="journal article" date="2019" name="Int. J. Syst. Evol. Microbiol.">
        <title>The Global Catalogue of Microorganisms (GCM) 10K type strain sequencing project: providing services to taxonomists for standard genome sequencing and annotation.</title>
        <authorList>
            <consortium name="The Broad Institute Genomics Platform"/>
            <consortium name="The Broad Institute Genome Sequencing Center for Infectious Disease"/>
            <person name="Wu L."/>
            <person name="Ma J."/>
        </authorList>
    </citation>
    <scope>NUCLEOTIDE SEQUENCE [LARGE SCALE GENOMIC DNA]</scope>
    <source>
        <strain evidence="17">JCM 17224</strain>
    </source>
</reference>
<evidence type="ECO:0000256" key="13">
    <source>
        <dbReference type="RuleBase" id="RU003692"/>
    </source>
</evidence>
<dbReference type="Pfam" id="PF07992">
    <property type="entry name" value="Pyr_redox_2"/>
    <property type="match status" value="1"/>
</dbReference>
<comment type="subcellular location">
    <subcellularLocation>
        <location evidence="1">Cytoplasm</location>
    </subcellularLocation>
</comment>
<keyword evidence="17" id="KW-1185">Reference proteome</keyword>
<evidence type="ECO:0000256" key="5">
    <source>
        <dbReference type="ARBA" id="ARBA00022490"/>
    </source>
</evidence>
<evidence type="ECO:0000256" key="7">
    <source>
        <dbReference type="ARBA" id="ARBA00022827"/>
    </source>
</evidence>
<evidence type="ECO:0000256" key="2">
    <source>
        <dbReference type="ARBA" id="ARBA00007532"/>
    </source>
</evidence>
<dbReference type="PIRSF" id="PIRSF000350">
    <property type="entry name" value="Mercury_reductase_MerA"/>
    <property type="match status" value="1"/>
</dbReference>
<gene>
    <name evidence="16" type="primary">lpdA_2</name>
    <name evidence="16" type="ORF">GCM10022408_15140</name>
</gene>
<dbReference type="SUPFAM" id="SSF51905">
    <property type="entry name" value="FAD/NAD(P)-binding domain"/>
    <property type="match status" value="1"/>
</dbReference>
<evidence type="ECO:0000313" key="16">
    <source>
        <dbReference type="EMBL" id="GAA4004362.1"/>
    </source>
</evidence>
<dbReference type="PANTHER" id="PTHR22912">
    <property type="entry name" value="DISULFIDE OXIDOREDUCTASE"/>
    <property type="match status" value="1"/>
</dbReference>
<dbReference type="PRINTS" id="PR00411">
    <property type="entry name" value="PNDRDTASEI"/>
</dbReference>
<accession>A0ABP7RZB1</accession>
<dbReference type="InterPro" id="IPR001100">
    <property type="entry name" value="Pyr_nuc-diS_OxRdtase"/>
</dbReference>
<comment type="caution">
    <text evidence="16">The sequence shown here is derived from an EMBL/GenBank/DDBJ whole genome shotgun (WGS) entry which is preliminary data.</text>
</comment>
<dbReference type="Gene3D" id="3.30.390.30">
    <property type="match status" value="1"/>
</dbReference>
<dbReference type="InterPro" id="IPR004099">
    <property type="entry name" value="Pyr_nucl-diS_OxRdtase_dimer"/>
</dbReference>
<evidence type="ECO:0000256" key="10">
    <source>
        <dbReference type="ARBA" id="ARBA00023157"/>
    </source>
</evidence>